<evidence type="ECO:0000256" key="6">
    <source>
        <dbReference type="SAM" id="MobiDB-lite"/>
    </source>
</evidence>
<evidence type="ECO:0000256" key="4">
    <source>
        <dbReference type="ARBA" id="ARBA00022833"/>
    </source>
</evidence>
<evidence type="ECO:0000256" key="2">
    <source>
        <dbReference type="ARBA" id="ARBA00022737"/>
    </source>
</evidence>
<dbReference type="Proteomes" id="UP001162131">
    <property type="component" value="Unassembled WGS sequence"/>
</dbReference>
<dbReference type="InterPro" id="IPR026319">
    <property type="entry name" value="ZC2HC1A/B-like"/>
</dbReference>
<feature type="compositionally biased region" description="Low complexity" evidence="6">
    <location>
        <begin position="167"/>
        <end position="176"/>
    </location>
</feature>
<dbReference type="PANTHER" id="PTHR13555:SF5">
    <property type="entry name" value="ZINC-FINGER OF A C2HC-TYPE"/>
    <property type="match status" value="1"/>
</dbReference>
<reference evidence="8" key="1">
    <citation type="submission" date="2021-09" db="EMBL/GenBank/DDBJ databases">
        <authorList>
            <consortium name="AG Swart"/>
            <person name="Singh M."/>
            <person name="Singh A."/>
            <person name="Seah K."/>
            <person name="Emmerich C."/>
        </authorList>
    </citation>
    <scope>NUCLEOTIDE SEQUENCE</scope>
    <source>
        <strain evidence="8">ATCC30299</strain>
    </source>
</reference>
<feature type="domain" description="C2HC/C3H-type" evidence="7">
    <location>
        <begin position="12"/>
        <end position="41"/>
    </location>
</feature>
<comment type="caution">
    <text evidence="8">The sequence shown here is derived from an EMBL/GenBank/DDBJ whole genome shotgun (WGS) entry which is preliminary data.</text>
</comment>
<evidence type="ECO:0000256" key="1">
    <source>
        <dbReference type="ARBA" id="ARBA00022723"/>
    </source>
</evidence>
<dbReference type="AlphaFoldDB" id="A0AAU9IK10"/>
<keyword evidence="1" id="KW-0479">Metal-binding</keyword>
<feature type="domain" description="C2HC/C3H-type" evidence="7">
    <location>
        <begin position="138"/>
        <end position="167"/>
    </location>
</feature>
<feature type="domain" description="C2HC/C3H-type" evidence="7">
    <location>
        <begin position="230"/>
        <end position="259"/>
    </location>
</feature>
<feature type="compositionally biased region" description="Polar residues" evidence="6">
    <location>
        <begin position="354"/>
        <end position="377"/>
    </location>
</feature>
<dbReference type="PROSITE" id="PS52027">
    <property type="entry name" value="ZF_C2HC_C3H"/>
    <property type="match status" value="4"/>
</dbReference>
<keyword evidence="9" id="KW-1185">Reference proteome</keyword>
<dbReference type="EMBL" id="CAJZBQ010000005">
    <property type="protein sequence ID" value="CAG9312144.1"/>
    <property type="molecule type" value="Genomic_DNA"/>
</dbReference>
<dbReference type="PANTHER" id="PTHR13555">
    <property type="entry name" value="C2H2 ZINC FINGER CGI-62-RELATED"/>
    <property type="match status" value="1"/>
</dbReference>
<organism evidence="8 9">
    <name type="scientific">Blepharisma stoltei</name>
    <dbReference type="NCBI Taxonomy" id="1481888"/>
    <lineage>
        <taxon>Eukaryota</taxon>
        <taxon>Sar</taxon>
        <taxon>Alveolata</taxon>
        <taxon>Ciliophora</taxon>
        <taxon>Postciliodesmatophora</taxon>
        <taxon>Heterotrichea</taxon>
        <taxon>Heterotrichida</taxon>
        <taxon>Blepharismidae</taxon>
        <taxon>Blepharisma</taxon>
    </lineage>
</organism>
<evidence type="ECO:0000313" key="8">
    <source>
        <dbReference type="EMBL" id="CAG9312144.1"/>
    </source>
</evidence>
<feature type="domain" description="C2HC/C3H-type" evidence="7">
    <location>
        <begin position="85"/>
        <end position="114"/>
    </location>
</feature>
<evidence type="ECO:0000259" key="7">
    <source>
        <dbReference type="PROSITE" id="PS52027"/>
    </source>
</evidence>
<dbReference type="Gene3D" id="3.30.160.60">
    <property type="entry name" value="Classic Zinc Finger"/>
    <property type="match status" value="3"/>
</dbReference>
<protein>
    <recommendedName>
        <fullName evidence="7">C2HC/C3H-type domain-containing protein</fullName>
    </recommendedName>
</protein>
<feature type="compositionally biased region" description="Basic and acidic residues" evidence="6">
    <location>
        <begin position="344"/>
        <end position="353"/>
    </location>
</feature>
<evidence type="ECO:0000256" key="5">
    <source>
        <dbReference type="PROSITE-ProRule" id="PRU01371"/>
    </source>
</evidence>
<feature type="compositionally biased region" description="Polar residues" evidence="6">
    <location>
        <begin position="289"/>
        <end position="317"/>
    </location>
</feature>
<dbReference type="Pfam" id="PF13913">
    <property type="entry name" value="zf-C2HC_2"/>
    <property type="match status" value="4"/>
</dbReference>
<proteinExistence type="predicted"/>
<keyword evidence="4" id="KW-0862">Zinc</keyword>
<gene>
    <name evidence="8" type="ORF">BSTOLATCC_MIC5392</name>
</gene>
<sequence length="403" mass="45016">MQSNNVMWKKPKALLCHICGREFGTASLEIHQKSCAKKWEEKEALKPPKMRKPVPTAPQAALGRTTQANIDKYNESASKAFESQAMARCPNCSRTFLEDRLEVHLRSCTSAKPHRGIGQVSATQAINADEAYGNEDMSLVSCRKCGRKFNSDRIDYHQSVCKGPTSAPAKPVVAPRKPQKKKNEMPKWKKEHIDFVNNIKYAKKMKIVQERGGDIRDIAPPPQMFDPTEEYKQCPYCSRKFAPETALRHIPKCKTTINKPKPPPKAVQGSVRAPEPAMLAQNRDEPKRMSQSFKPAPSQAKTNIQPTVSQIRANEQSFRPAPSQIKQPEVRRADNGVKNSQSQKRLEESKKQINSESLKPSSRIANPTSSKVNAAPASSANCFRCGSRFQPNAKFCSSCGSKR</sequence>
<dbReference type="GO" id="GO:0008270">
    <property type="term" value="F:zinc ion binding"/>
    <property type="evidence" value="ECO:0007669"/>
    <property type="project" value="UniProtKB-KW"/>
</dbReference>
<evidence type="ECO:0000256" key="3">
    <source>
        <dbReference type="ARBA" id="ARBA00022771"/>
    </source>
</evidence>
<feature type="region of interest" description="Disordered" evidence="6">
    <location>
        <begin position="162"/>
        <end position="187"/>
    </location>
</feature>
<feature type="region of interest" description="Disordered" evidence="6">
    <location>
        <begin position="254"/>
        <end position="377"/>
    </location>
</feature>
<keyword evidence="3 5" id="KW-0863">Zinc-finger</keyword>
<name>A0AAU9IK10_9CILI</name>
<accession>A0AAU9IK10</accession>
<evidence type="ECO:0000313" key="9">
    <source>
        <dbReference type="Proteomes" id="UP001162131"/>
    </source>
</evidence>
<keyword evidence="2" id="KW-0677">Repeat</keyword>
<dbReference type="InterPro" id="IPR049899">
    <property type="entry name" value="Znf_C2HC_C3H"/>
</dbReference>